<feature type="domain" description="Ancillary SecYEG translocon subunit/Cell division coordinator CpoB TPR" evidence="11">
    <location>
        <begin position="179"/>
        <end position="233"/>
    </location>
</feature>
<evidence type="ECO:0000259" key="11">
    <source>
        <dbReference type="Pfam" id="PF09976"/>
    </source>
</evidence>
<keyword evidence="5 9" id="KW-0812">Transmembrane</keyword>
<dbReference type="PANTHER" id="PTHR38035">
    <property type="entry name" value="UPF0070 PROTEIN YFGM"/>
    <property type="match status" value="1"/>
</dbReference>
<evidence type="ECO:0000313" key="13">
    <source>
        <dbReference type="Proteomes" id="UP001176940"/>
    </source>
</evidence>
<comment type="similarity">
    <text evidence="3">Belongs to the class-II aminoacyl-tRNA synthetase family.</text>
</comment>
<dbReference type="Proteomes" id="UP001176940">
    <property type="component" value="Unassembled WGS sequence"/>
</dbReference>
<dbReference type="Pfam" id="PF09976">
    <property type="entry name" value="TPR_21"/>
    <property type="match status" value="2"/>
</dbReference>
<dbReference type="SUPFAM" id="SSF52954">
    <property type="entry name" value="Class II aaRS ABD-related"/>
    <property type="match status" value="1"/>
</dbReference>
<keyword evidence="8" id="KW-0143">Chaperone</keyword>
<sequence length="241" mass="26886">MLLAETLRDQTPTLKLMTNYGGGNFKKQFARADKWGAGIALVLGEDEVANNLVVVKNLRTGEQQTVAQADTRLFVKEKDCVEIYENEHDQLEAVKRFFTENGKSLIVGVVLGIGALVGWRYWNNHQDDGAKRLLLLTKPQPQQLNPMLHKRLKAVEKFVAENKNTYGAFASLNFSSKIALINLRLARIQIQQKQPDAALKTLEGIKGEGWLAQVSDLRGDALVGKGDKEGAKECLDNRRTK</sequence>
<evidence type="ECO:0000256" key="9">
    <source>
        <dbReference type="SAM" id="Phobius"/>
    </source>
</evidence>
<dbReference type="EMBL" id="CAUEEQ010023740">
    <property type="protein sequence ID" value="CAJ0945265.1"/>
    <property type="molecule type" value="Genomic_DNA"/>
</dbReference>
<dbReference type="InterPro" id="IPR004154">
    <property type="entry name" value="Anticodon-bd"/>
</dbReference>
<dbReference type="InterPro" id="IPR018704">
    <property type="entry name" value="SecYEG/CpoB_TPR"/>
</dbReference>
<evidence type="ECO:0000256" key="3">
    <source>
        <dbReference type="ARBA" id="ARBA00008226"/>
    </source>
</evidence>
<evidence type="ECO:0000256" key="4">
    <source>
        <dbReference type="ARBA" id="ARBA00022475"/>
    </source>
</evidence>
<evidence type="ECO:0000256" key="5">
    <source>
        <dbReference type="ARBA" id="ARBA00022692"/>
    </source>
</evidence>
<proteinExistence type="inferred from homology"/>
<evidence type="ECO:0000256" key="2">
    <source>
        <dbReference type="ARBA" id="ARBA00004236"/>
    </source>
</evidence>
<evidence type="ECO:0000256" key="8">
    <source>
        <dbReference type="ARBA" id="ARBA00023186"/>
    </source>
</evidence>
<evidence type="ECO:0000259" key="10">
    <source>
        <dbReference type="Pfam" id="PF03129"/>
    </source>
</evidence>
<name>A0ABN9LPJ1_9NEOB</name>
<dbReference type="Gene3D" id="3.40.50.800">
    <property type="entry name" value="Anticodon-binding domain"/>
    <property type="match status" value="1"/>
</dbReference>
<dbReference type="InterPro" id="IPR036621">
    <property type="entry name" value="Anticodon-bd_dom_sf"/>
</dbReference>
<dbReference type="InterPro" id="IPR026039">
    <property type="entry name" value="YfgM"/>
</dbReference>
<reference evidence="12" key="1">
    <citation type="submission" date="2023-07" db="EMBL/GenBank/DDBJ databases">
        <authorList>
            <person name="Stuckert A."/>
        </authorList>
    </citation>
    <scope>NUCLEOTIDE SEQUENCE</scope>
</reference>
<evidence type="ECO:0000313" key="12">
    <source>
        <dbReference type="EMBL" id="CAJ0945265.1"/>
    </source>
</evidence>
<accession>A0ABN9LPJ1</accession>
<gene>
    <name evidence="12" type="ORF">RIMI_LOCUS10804456</name>
</gene>
<evidence type="ECO:0000256" key="7">
    <source>
        <dbReference type="ARBA" id="ARBA00023136"/>
    </source>
</evidence>
<evidence type="ECO:0000256" key="1">
    <source>
        <dbReference type="ARBA" id="ARBA00004167"/>
    </source>
</evidence>
<feature type="domain" description="Anticodon-binding" evidence="10">
    <location>
        <begin position="7"/>
        <end position="77"/>
    </location>
</feature>
<comment type="caution">
    <text evidence="12">The sequence shown here is derived from an EMBL/GenBank/DDBJ whole genome shotgun (WGS) entry which is preliminary data.</text>
</comment>
<comment type="subcellular location">
    <subcellularLocation>
        <location evidence="2">Cell membrane</location>
    </subcellularLocation>
    <subcellularLocation>
        <location evidence="1">Membrane</location>
        <topology evidence="1">Single-pass membrane protein</topology>
    </subcellularLocation>
</comment>
<keyword evidence="6 9" id="KW-1133">Transmembrane helix</keyword>
<keyword evidence="4" id="KW-1003">Cell membrane</keyword>
<feature type="transmembrane region" description="Helical" evidence="9">
    <location>
        <begin position="105"/>
        <end position="122"/>
    </location>
</feature>
<dbReference type="PANTHER" id="PTHR38035:SF1">
    <property type="entry name" value="ANCILLARY SECYEG TRANSLOCON SUBUNIT"/>
    <property type="match status" value="1"/>
</dbReference>
<dbReference type="InterPro" id="IPR033656">
    <property type="entry name" value="HisRS_anticodon"/>
</dbReference>
<evidence type="ECO:0008006" key="14">
    <source>
        <dbReference type="Google" id="ProtNLM"/>
    </source>
</evidence>
<organism evidence="12 13">
    <name type="scientific">Ranitomeya imitator</name>
    <name type="common">mimic poison frog</name>
    <dbReference type="NCBI Taxonomy" id="111125"/>
    <lineage>
        <taxon>Eukaryota</taxon>
        <taxon>Metazoa</taxon>
        <taxon>Chordata</taxon>
        <taxon>Craniata</taxon>
        <taxon>Vertebrata</taxon>
        <taxon>Euteleostomi</taxon>
        <taxon>Amphibia</taxon>
        <taxon>Batrachia</taxon>
        <taxon>Anura</taxon>
        <taxon>Neobatrachia</taxon>
        <taxon>Hyloidea</taxon>
        <taxon>Dendrobatidae</taxon>
        <taxon>Dendrobatinae</taxon>
        <taxon>Ranitomeya</taxon>
    </lineage>
</organism>
<evidence type="ECO:0000256" key="6">
    <source>
        <dbReference type="ARBA" id="ARBA00022989"/>
    </source>
</evidence>
<dbReference type="CDD" id="cd00859">
    <property type="entry name" value="HisRS_anticodon"/>
    <property type="match status" value="1"/>
</dbReference>
<keyword evidence="7 9" id="KW-0472">Membrane</keyword>
<keyword evidence="13" id="KW-1185">Reference proteome</keyword>
<feature type="domain" description="Ancillary SecYEG translocon subunit/Cell division coordinator CpoB TPR" evidence="11">
    <location>
        <begin position="95"/>
        <end position="173"/>
    </location>
</feature>
<dbReference type="Pfam" id="PF03129">
    <property type="entry name" value="HGTP_anticodon"/>
    <property type="match status" value="1"/>
</dbReference>
<protein>
    <recommendedName>
        <fullName evidence="14">Histidine--tRNA ligase</fullName>
    </recommendedName>
</protein>